<evidence type="ECO:0000313" key="1">
    <source>
        <dbReference type="EMBL" id="SDJ48515.1"/>
    </source>
</evidence>
<dbReference type="InterPro" id="IPR036249">
    <property type="entry name" value="Thioredoxin-like_sf"/>
</dbReference>
<dbReference type="GO" id="GO:0016740">
    <property type="term" value="F:transferase activity"/>
    <property type="evidence" value="ECO:0007669"/>
    <property type="project" value="UniProtKB-KW"/>
</dbReference>
<comment type="caution">
    <text evidence="1">The sequence shown here is derived from an EMBL/GenBank/DDBJ whole genome shotgun (WGS) entry which is preliminary data.</text>
</comment>
<dbReference type="Gene3D" id="3.40.30.10">
    <property type="entry name" value="Glutaredoxin"/>
    <property type="match status" value="1"/>
</dbReference>
<name>A0A7Z7FQE9_9HYPH</name>
<dbReference type="SFLD" id="SFLDS00019">
    <property type="entry name" value="Glutathione_Transferase_(cytos"/>
    <property type="match status" value="1"/>
</dbReference>
<dbReference type="InterPro" id="IPR036282">
    <property type="entry name" value="Glutathione-S-Trfase_C_sf"/>
</dbReference>
<dbReference type="SUPFAM" id="SSF52833">
    <property type="entry name" value="Thioredoxin-like"/>
    <property type="match status" value="1"/>
</dbReference>
<dbReference type="InterPro" id="IPR004045">
    <property type="entry name" value="Glutathione_S-Trfase_N"/>
</dbReference>
<dbReference type="AlphaFoldDB" id="A0A7Z7FQE9"/>
<reference evidence="1 2" key="1">
    <citation type="submission" date="2016-10" db="EMBL/GenBank/DDBJ databases">
        <authorList>
            <person name="Varghese N."/>
            <person name="Submissions S."/>
        </authorList>
    </citation>
    <scope>NUCLEOTIDE SEQUENCE [LARGE SCALE GENOMIC DNA]</scope>
    <source>
        <strain evidence="1 2">PDC82</strain>
    </source>
</reference>
<dbReference type="Gene3D" id="1.20.1050.10">
    <property type="match status" value="1"/>
</dbReference>
<dbReference type="RefSeq" id="WP_092732023.1">
    <property type="nucleotide sequence ID" value="NZ_CP048558.1"/>
</dbReference>
<dbReference type="PANTHER" id="PTHR44051">
    <property type="entry name" value="GLUTATHIONE S-TRANSFERASE-RELATED"/>
    <property type="match status" value="1"/>
</dbReference>
<dbReference type="Pfam" id="PF02798">
    <property type="entry name" value="GST_N"/>
    <property type="match status" value="1"/>
</dbReference>
<dbReference type="EMBL" id="FNEW01000001">
    <property type="protein sequence ID" value="SDJ48515.1"/>
    <property type="molecule type" value="Genomic_DNA"/>
</dbReference>
<gene>
    <name evidence="1" type="ORF">SAMN05428983_1885</name>
</gene>
<dbReference type="SFLD" id="SFLDG00358">
    <property type="entry name" value="Main_(cytGST)"/>
    <property type="match status" value="1"/>
</dbReference>
<accession>A0A7Z7FQE9</accession>
<evidence type="ECO:0000313" key="2">
    <source>
        <dbReference type="Proteomes" id="UP000198917"/>
    </source>
</evidence>
<organism evidence="1 2">
    <name type="scientific">Agrobacterium fabrum</name>
    <dbReference type="NCBI Taxonomy" id="1176649"/>
    <lineage>
        <taxon>Bacteria</taxon>
        <taxon>Pseudomonadati</taxon>
        <taxon>Pseudomonadota</taxon>
        <taxon>Alphaproteobacteria</taxon>
        <taxon>Hyphomicrobiales</taxon>
        <taxon>Rhizobiaceae</taxon>
        <taxon>Rhizobium/Agrobacterium group</taxon>
        <taxon>Agrobacterium</taxon>
        <taxon>Agrobacterium tumefaciens complex</taxon>
    </lineage>
</organism>
<dbReference type="Proteomes" id="UP000198917">
    <property type="component" value="Unassembled WGS sequence"/>
</dbReference>
<sequence>MCVQNLGEDAINDVNPDICLYYSPGACSLAVHIVLEELELPYRISSVLISEGQNYNNSFLRLNPKGRVPVLHVNESILTEAPAILVYLANMKPEAELLSLSEIDRFRCLEWLNWLSSTVHSVGFGQIWRPDRFTNDQAQFDDIIARGRENITFAYRHIENAMTGRKWSVGHGYTCVDPFLLVFYLWGKAIGFDMKGDHPAWSLHAENVLSSARWNRKACHFSETAVKNTLSTSHRTSETS</sequence>
<dbReference type="PROSITE" id="PS50404">
    <property type="entry name" value="GST_NTER"/>
    <property type="match status" value="1"/>
</dbReference>
<proteinExistence type="predicted"/>
<dbReference type="SFLD" id="SFLDG01150">
    <property type="entry name" value="Main.1:_Beta-like"/>
    <property type="match status" value="1"/>
</dbReference>
<dbReference type="SUPFAM" id="SSF47616">
    <property type="entry name" value="GST C-terminal domain-like"/>
    <property type="match status" value="1"/>
</dbReference>
<keyword evidence="1" id="KW-0808">Transferase</keyword>
<dbReference type="PANTHER" id="PTHR44051:SF8">
    <property type="entry name" value="GLUTATHIONE S-TRANSFERASE GSTA"/>
    <property type="match status" value="1"/>
</dbReference>
<dbReference type="CDD" id="cd03057">
    <property type="entry name" value="GST_N_Beta"/>
    <property type="match status" value="1"/>
</dbReference>
<dbReference type="InterPro" id="IPR040079">
    <property type="entry name" value="Glutathione_S-Trfase"/>
</dbReference>
<protein>
    <submittedName>
        <fullName evidence="1">Glutathione S-transferase</fullName>
    </submittedName>
</protein>